<keyword evidence="3" id="KW-0813">Transport</keyword>
<evidence type="ECO:0000256" key="8">
    <source>
        <dbReference type="RuleBase" id="RU363041"/>
    </source>
</evidence>
<evidence type="ECO:0000256" key="5">
    <source>
        <dbReference type="ARBA" id="ARBA00022692"/>
    </source>
</evidence>
<keyword evidence="7 8" id="KW-0472">Membrane</keyword>
<comment type="caution">
    <text evidence="9">The sequence shown here is derived from an EMBL/GenBank/DDBJ whole genome shotgun (WGS) entry which is preliminary data.</text>
</comment>
<feature type="transmembrane region" description="Helical" evidence="8">
    <location>
        <begin position="103"/>
        <end position="121"/>
    </location>
</feature>
<protein>
    <recommendedName>
        <fullName evidence="8">Probable membrane transporter protein</fullName>
    </recommendedName>
</protein>
<dbReference type="GO" id="GO:0005886">
    <property type="term" value="C:plasma membrane"/>
    <property type="evidence" value="ECO:0007669"/>
    <property type="project" value="UniProtKB-SubCell"/>
</dbReference>
<dbReference type="InterPro" id="IPR052017">
    <property type="entry name" value="TSUP"/>
</dbReference>
<dbReference type="OrthoDB" id="554695at2"/>
<comment type="subcellular location">
    <subcellularLocation>
        <location evidence="1 8">Cell membrane</location>
        <topology evidence="1 8">Multi-pass membrane protein</topology>
    </subcellularLocation>
</comment>
<dbReference type="PANTHER" id="PTHR30269:SF0">
    <property type="entry name" value="MEMBRANE TRANSPORTER PROTEIN YFCA-RELATED"/>
    <property type="match status" value="1"/>
</dbReference>
<feature type="transmembrane region" description="Helical" evidence="8">
    <location>
        <begin position="7"/>
        <end position="27"/>
    </location>
</feature>
<dbReference type="PATRIC" id="fig|582475.4.peg.1129"/>
<name>A0A0K9FCZ6_9BACI</name>
<evidence type="ECO:0000313" key="10">
    <source>
        <dbReference type="Proteomes" id="UP000037326"/>
    </source>
</evidence>
<evidence type="ECO:0000256" key="2">
    <source>
        <dbReference type="ARBA" id="ARBA00009142"/>
    </source>
</evidence>
<evidence type="ECO:0000256" key="7">
    <source>
        <dbReference type="ARBA" id="ARBA00023136"/>
    </source>
</evidence>
<dbReference type="RefSeq" id="WP_049665149.1">
    <property type="nucleotide sequence ID" value="NZ_JBIVOC010000004.1"/>
</dbReference>
<dbReference type="InterPro" id="IPR002781">
    <property type="entry name" value="TM_pro_TauE-like"/>
</dbReference>
<dbReference type="EMBL" id="LFXJ01000005">
    <property type="protein sequence ID" value="KMY32097.1"/>
    <property type="molecule type" value="Genomic_DNA"/>
</dbReference>
<dbReference type="PANTHER" id="PTHR30269">
    <property type="entry name" value="TRANSMEMBRANE PROTEIN YFCA"/>
    <property type="match status" value="1"/>
</dbReference>
<keyword evidence="6 8" id="KW-1133">Transmembrane helix</keyword>
<sequence>MLFEVDLNVVILLISFGFLAAFVDAVVGGGGLISLPALMFAGLNPAAAVATNKLAGTMGSLTSTISFYRSGQLEIRSVIKYFPLAFVGSLFGAWTVHLINPELLKPLMLIMLAAVAVYTIFKKDWGSVAAVKNLKFTHLVLFMLLLFSIGFYDGFLGPGTGSFLIFSFLLVGFDFLKAAGNAKFLNLASNLAGLLMFAYLGQIHYVYGLLMGIAQIAGALVGSRMAIKKGSGFVRVLFIFVTITLLTKNAYDYIVHH</sequence>
<feature type="transmembrane region" description="Helical" evidence="8">
    <location>
        <begin position="206"/>
        <end position="226"/>
    </location>
</feature>
<feature type="transmembrane region" description="Helical" evidence="8">
    <location>
        <begin position="133"/>
        <end position="152"/>
    </location>
</feature>
<keyword evidence="5 8" id="KW-0812">Transmembrane</keyword>
<evidence type="ECO:0000256" key="6">
    <source>
        <dbReference type="ARBA" id="ARBA00022989"/>
    </source>
</evidence>
<dbReference type="Proteomes" id="UP000037326">
    <property type="component" value="Unassembled WGS sequence"/>
</dbReference>
<evidence type="ECO:0000256" key="3">
    <source>
        <dbReference type="ARBA" id="ARBA00022448"/>
    </source>
</evidence>
<gene>
    <name evidence="9" type="ORF">ACZ11_08020</name>
</gene>
<feature type="transmembrane region" description="Helical" evidence="8">
    <location>
        <begin position="78"/>
        <end position="97"/>
    </location>
</feature>
<dbReference type="AlphaFoldDB" id="A0A0K9FCZ6"/>
<reference evidence="10" key="1">
    <citation type="submission" date="2015-07" db="EMBL/GenBank/DDBJ databases">
        <authorList>
            <consortium name="Consortium for Microbial Forensics and Genomics (microFORGE)"/>
            <person name="Knight B.M."/>
            <person name="Roberts D.P."/>
            <person name="Lin D."/>
            <person name="Hari K."/>
            <person name="Fletcher J."/>
            <person name="Melcher U."/>
            <person name="Blagden T."/>
            <person name="Winegar R.A."/>
        </authorList>
    </citation>
    <scope>NUCLEOTIDE SEQUENCE [LARGE SCALE GENOMIC DNA]</scope>
    <source>
        <strain evidence="10">DSM 23493</strain>
    </source>
</reference>
<keyword evidence="4 8" id="KW-1003">Cell membrane</keyword>
<comment type="similarity">
    <text evidence="2 8">Belongs to the 4-toluene sulfonate uptake permease (TSUP) (TC 2.A.102) family.</text>
</comment>
<feature type="transmembrane region" description="Helical" evidence="8">
    <location>
        <begin position="33"/>
        <end position="51"/>
    </location>
</feature>
<dbReference type="Pfam" id="PF01925">
    <property type="entry name" value="TauE"/>
    <property type="match status" value="1"/>
</dbReference>
<accession>A0A0K9FCZ6</accession>
<organism evidence="9 10">
    <name type="scientific">Lysinibacillus xylanilyticus</name>
    <dbReference type="NCBI Taxonomy" id="582475"/>
    <lineage>
        <taxon>Bacteria</taxon>
        <taxon>Bacillati</taxon>
        <taxon>Bacillota</taxon>
        <taxon>Bacilli</taxon>
        <taxon>Bacillales</taxon>
        <taxon>Bacillaceae</taxon>
        <taxon>Lysinibacillus</taxon>
    </lineage>
</organism>
<evidence type="ECO:0000256" key="1">
    <source>
        <dbReference type="ARBA" id="ARBA00004651"/>
    </source>
</evidence>
<evidence type="ECO:0000313" key="9">
    <source>
        <dbReference type="EMBL" id="KMY32097.1"/>
    </source>
</evidence>
<proteinExistence type="inferred from homology"/>
<evidence type="ECO:0000256" key="4">
    <source>
        <dbReference type="ARBA" id="ARBA00022475"/>
    </source>
</evidence>
<feature type="transmembrane region" description="Helical" evidence="8">
    <location>
        <begin position="233"/>
        <end position="251"/>
    </location>
</feature>
<dbReference type="GeneID" id="96598210"/>